<dbReference type="Pfam" id="PF04542">
    <property type="entry name" value="Sigma70_r2"/>
    <property type="match status" value="1"/>
</dbReference>
<dbReference type="GO" id="GO:0006352">
    <property type="term" value="P:DNA-templated transcription initiation"/>
    <property type="evidence" value="ECO:0007669"/>
    <property type="project" value="InterPro"/>
</dbReference>
<keyword evidence="3" id="KW-0731">Sigma factor</keyword>
<comment type="similarity">
    <text evidence="1">Belongs to the sigma-70 factor family. ECF subfamily.</text>
</comment>
<dbReference type="InterPro" id="IPR013324">
    <property type="entry name" value="RNA_pol_sigma_r3/r4-like"/>
</dbReference>
<dbReference type="InterPro" id="IPR013249">
    <property type="entry name" value="RNA_pol_sigma70_r4_t2"/>
</dbReference>
<dbReference type="InterPro" id="IPR036388">
    <property type="entry name" value="WH-like_DNA-bd_sf"/>
</dbReference>
<proteinExistence type="inferred from homology"/>
<name>A0A1I3V1Y4_HALDA</name>
<evidence type="ECO:0000259" key="5">
    <source>
        <dbReference type="Pfam" id="PF04542"/>
    </source>
</evidence>
<keyword evidence="2" id="KW-0805">Transcription regulation</keyword>
<dbReference type="RefSeq" id="WP_075036401.1">
    <property type="nucleotide sequence ID" value="NZ_FOSB01000005.1"/>
</dbReference>
<sequence>MRHFSSRDDFIDYVFQEFSDEIFRFSYTYVKRKDIAEDLTQEIFIKCYKNYHKFKSNSSIKTWIYSIAANHCKDYLRSGYAKYVSLSEKIIHLVKGQSKNPEEIAIERDSSQMLTDYILTLPVKYREVIFLYYFKELKISMIASTLKCNENTVKSRLRRAKILLKEAICIEGGNEYGKEVKESCEKFLP</sequence>
<dbReference type="InterPro" id="IPR014284">
    <property type="entry name" value="RNA_pol_sigma-70_dom"/>
</dbReference>
<dbReference type="Proteomes" id="UP000183557">
    <property type="component" value="Unassembled WGS sequence"/>
</dbReference>
<dbReference type="InterPro" id="IPR007627">
    <property type="entry name" value="RNA_pol_sigma70_r2"/>
</dbReference>
<feature type="domain" description="RNA polymerase sigma-70 region 2" evidence="5">
    <location>
        <begin position="15"/>
        <end position="78"/>
    </location>
</feature>
<organism evidence="7 8">
    <name type="scientific">Halobacillus dabanensis</name>
    <dbReference type="NCBI Taxonomy" id="240302"/>
    <lineage>
        <taxon>Bacteria</taxon>
        <taxon>Bacillati</taxon>
        <taxon>Bacillota</taxon>
        <taxon>Bacilli</taxon>
        <taxon>Bacillales</taxon>
        <taxon>Bacillaceae</taxon>
        <taxon>Halobacillus</taxon>
    </lineage>
</organism>
<dbReference type="EMBL" id="FOSB01000005">
    <property type="protein sequence ID" value="SFJ89140.1"/>
    <property type="molecule type" value="Genomic_DNA"/>
</dbReference>
<dbReference type="NCBIfam" id="TIGR02937">
    <property type="entry name" value="sigma70-ECF"/>
    <property type="match status" value="1"/>
</dbReference>
<dbReference type="PANTHER" id="PTHR43133">
    <property type="entry name" value="RNA POLYMERASE ECF-TYPE SIGMA FACTO"/>
    <property type="match status" value="1"/>
</dbReference>
<dbReference type="Gene3D" id="1.10.1740.10">
    <property type="match status" value="1"/>
</dbReference>
<gene>
    <name evidence="7" type="ORF">SAMN04487936_10595</name>
</gene>
<dbReference type="SUPFAM" id="SSF88659">
    <property type="entry name" value="Sigma3 and sigma4 domains of RNA polymerase sigma factors"/>
    <property type="match status" value="1"/>
</dbReference>
<dbReference type="InterPro" id="IPR013325">
    <property type="entry name" value="RNA_pol_sigma_r2"/>
</dbReference>
<evidence type="ECO:0000313" key="7">
    <source>
        <dbReference type="EMBL" id="SFJ89140.1"/>
    </source>
</evidence>
<dbReference type="GO" id="GO:0003677">
    <property type="term" value="F:DNA binding"/>
    <property type="evidence" value="ECO:0007669"/>
    <property type="project" value="InterPro"/>
</dbReference>
<keyword evidence="4" id="KW-0804">Transcription</keyword>
<evidence type="ECO:0000259" key="6">
    <source>
        <dbReference type="Pfam" id="PF08281"/>
    </source>
</evidence>
<dbReference type="Pfam" id="PF08281">
    <property type="entry name" value="Sigma70_r4_2"/>
    <property type="match status" value="1"/>
</dbReference>
<keyword evidence="8" id="KW-1185">Reference proteome</keyword>
<evidence type="ECO:0000256" key="1">
    <source>
        <dbReference type="ARBA" id="ARBA00010641"/>
    </source>
</evidence>
<evidence type="ECO:0000313" key="8">
    <source>
        <dbReference type="Proteomes" id="UP000183557"/>
    </source>
</evidence>
<dbReference type="OrthoDB" id="9794508at2"/>
<accession>A0A1I3V1Y4</accession>
<dbReference type="Gene3D" id="1.10.10.10">
    <property type="entry name" value="Winged helix-like DNA-binding domain superfamily/Winged helix DNA-binding domain"/>
    <property type="match status" value="1"/>
</dbReference>
<protein>
    <submittedName>
        <fullName evidence="7">RNA polymerase sigma-70 factor, ECF subfamily</fullName>
    </submittedName>
</protein>
<evidence type="ECO:0000256" key="2">
    <source>
        <dbReference type="ARBA" id="ARBA00023015"/>
    </source>
</evidence>
<reference evidence="8" key="1">
    <citation type="submission" date="2016-10" db="EMBL/GenBank/DDBJ databases">
        <authorList>
            <person name="Varghese N."/>
            <person name="Submissions S."/>
        </authorList>
    </citation>
    <scope>NUCLEOTIDE SEQUENCE [LARGE SCALE GENOMIC DNA]</scope>
    <source>
        <strain evidence="8">CGMCC 1.3704</strain>
    </source>
</reference>
<dbReference type="CDD" id="cd06171">
    <property type="entry name" value="Sigma70_r4"/>
    <property type="match status" value="1"/>
</dbReference>
<dbReference type="InterPro" id="IPR039425">
    <property type="entry name" value="RNA_pol_sigma-70-like"/>
</dbReference>
<dbReference type="GO" id="GO:0016987">
    <property type="term" value="F:sigma factor activity"/>
    <property type="evidence" value="ECO:0007669"/>
    <property type="project" value="UniProtKB-KW"/>
</dbReference>
<dbReference type="AlphaFoldDB" id="A0A1I3V1Y4"/>
<dbReference type="PANTHER" id="PTHR43133:SF60">
    <property type="entry name" value="RNA POLYMERASE SIGMA FACTOR SIGV"/>
    <property type="match status" value="1"/>
</dbReference>
<evidence type="ECO:0000256" key="3">
    <source>
        <dbReference type="ARBA" id="ARBA00023082"/>
    </source>
</evidence>
<feature type="domain" description="RNA polymerase sigma factor 70 region 4 type 2" evidence="6">
    <location>
        <begin position="112"/>
        <end position="161"/>
    </location>
</feature>
<dbReference type="SUPFAM" id="SSF88946">
    <property type="entry name" value="Sigma2 domain of RNA polymerase sigma factors"/>
    <property type="match status" value="1"/>
</dbReference>
<dbReference type="NCBIfam" id="NF006930">
    <property type="entry name" value="PRK09415.1"/>
    <property type="match status" value="1"/>
</dbReference>
<evidence type="ECO:0000256" key="4">
    <source>
        <dbReference type="ARBA" id="ARBA00023163"/>
    </source>
</evidence>